<name>K7YNJ5_BDEBC</name>
<dbReference type="Gene3D" id="1.10.260.40">
    <property type="entry name" value="lambda repressor-like DNA-binding domains"/>
    <property type="match status" value="1"/>
</dbReference>
<dbReference type="GO" id="GO:0003677">
    <property type="term" value="F:DNA binding"/>
    <property type="evidence" value="ECO:0007669"/>
    <property type="project" value="InterPro"/>
</dbReference>
<evidence type="ECO:0000259" key="1">
    <source>
        <dbReference type="PROSITE" id="PS50943"/>
    </source>
</evidence>
<dbReference type="HOGENOM" id="CLU_176210_0_0_7"/>
<dbReference type="KEGG" id="bbat:Bdt_1686"/>
<sequence length="102" mass="11507">MNTKKKSQTVRLLEKSLGEELTFGLRLSSIRKAEGFTLETFAEKLDISKQHLSDIEKGRKAVSPERAARFAQALGYAEDRFVQLALQDLLQHAGLKYKVQVS</sequence>
<dbReference type="InterPro" id="IPR010982">
    <property type="entry name" value="Lambda_DNA-bd_dom_sf"/>
</dbReference>
<gene>
    <name evidence="2" type="ORF">Bdt_1686</name>
</gene>
<accession>K7YNJ5</accession>
<dbReference type="SUPFAM" id="SSF47413">
    <property type="entry name" value="lambda repressor-like DNA-binding domains"/>
    <property type="match status" value="1"/>
</dbReference>
<dbReference type="Proteomes" id="UP000010074">
    <property type="component" value="Chromosome"/>
</dbReference>
<dbReference type="AlphaFoldDB" id="K7YNJ5"/>
<dbReference type="SMART" id="SM00530">
    <property type="entry name" value="HTH_XRE"/>
    <property type="match status" value="1"/>
</dbReference>
<dbReference type="PROSITE" id="PS50943">
    <property type="entry name" value="HTH_CROC1"/>
    <property type="match status" value="1"/>
</dbReference>
<evidence type="ECO:0000313" key="3">
    <source>
        <dbReference type="Proteomes" id="UP000010074"/>
    </source>
</evidence>
<dbReference type="PATRIC" id="fig|1069642.3.peg.1668"/>
<evidence type="ECO:0000313" key="2">
    <source>
        <dbReference type="EMBL" id="AFY01381.1"/>
    </source>
</evidence>
<dbReference type="OrthoDB" id="5645441at2"/>
<dbReference type="EMBL" id="CP002930">
    <property type="protein sequence ID" value="AFY01381.1"/>
    <property type="molecule type" value="Genomic_DNA"/>
</dbReference>
<dbReference type="Pfam" id="PF01381">
    <property type="entry name" value="HTH_3"/>
    <property type="match status" value="1"/>
</dbReference>
<dbReference type="InterPro" id="IPR001387">
    <property type="entry name" value="Cro/C1-type_HTH"/>
</dbReference>
<reference evidence="2 3" key="1">
    <citation type="journal article" date="2012" name="BMC Genomics">
        <title>Genome analysis of a simultaneously predatory and prey-independent, novel Bdellovibrio bacteriovorus from the River Tiber, supports in silico predictions of both ancient and recent lateral gene transfer from diverse bacteria.</title>
        <authorList>
            <person name="Hobley L."/>
            <person name="Lerner T.R."/>
            <person name="Williams L.E."/>
            <person name="Lambert C."/>
            <person name="Till R."/>
            <person name="Milner D.S."/>
            <person name="Basford S.M."/>
            <person name="Capeness M.J."/>
            <person name="Fenton A.K."/>
            <person name="Atterbury R.J."/>
            <person name="Harris M.A."/>
            <person name="Sockett R.E."/>
        </authorList>
    </citation>
    <scope>NUCLEOTIDE SEQUENCE [LARGE SCALE GENOMIC DNA]</scope>
    <source>
        <strain evidence="2 3">Tiberius</strain>
    </source>
</reference>
<proteinExistence type="predicted"/>
<dbReference type="STRING" id="1069642.Bdt_1686"/>
<dbReference type="CDD" id="cd00093">
    <property type="entry name" value="HTH_XRE"/>
    <property type="match status" value="1"/>
</dbReference>
<dbReference type="RefSeq" id="WP_015090830.1">
    <property type="nucleotide sequence ID" value="NC_019567.1"/>
</dbReference>
<protein>
    <recommendedName>
        <fullName evidence="1">HTH cro/C1-type domain-containing protein</fullName>
    </recommendedName>
</protein>
<feature type="domain" description="HTH cro/C1-type" evidence="1">
    <location>
        <begin position="27"/>
        <end position="81"/>
    </location>
</feature>
<organism evidence="2 3">
    <name type="scientific">Bdellovibrio bacteriovorus str. Tiberius</name>
    <dbReference type="NCBI Taxonomy" id="1069642"/>
    <lineage>
        <taxon>Bacteria</taxon>
        <taxon>Pseudomonadati</taxon>
        <taxon>Bdellovibrionota</taxon>
        <taxon>Bdellovibrionia</taxon>
        <taxon>Bdellovibrionales</taxon>
        <taxon>Pseudobdellovibrionaceae</taxon>
        <taxon>Bdellovibrio</taxon>
    </lineage>
</organism>